<feature type="transmembrane region" description="Helical" evidence="1">
    <location>
        <begin position="142"/>
        <end position="164"/>
    </location>
</feature>
<feature type="transmembrane region" description="Helical" evidence="1">
    <location>
        <begin position="28"/>
        <end position="49"/>
    </location>
</feature>
<keyword evidence="1" id="KW-0812">Transmembrane</keyword>
<reference evidence="2" key="1">
    <citation type="submission" date="2020-09" db="EMBL/GenBank/DDBJ databases">
        <title>A novel bacterium of genus Bacillus, isolated from South China Sea.</title>
        <authorList>
            <person name="Huang H."/>
            <person name="Mo K."/>
            <person name="Hu Y."/>
        </authorList>
    </citation>
    <scope>NUCLEOTIDE SEQUENCE</scope>
    <source>
        <strain evidence="2">IB182487</strain>
    </source>
</reference>
<feature type="transmembrane region" description="Helical" evidence="1">
    <location>
        <begin position="239"/>
        <end position="256"/>
    </location>
</feature>
<name>A0A926S044_9BACI</name>
<dbReference type="RefSeq" id="WP_191161484.1">
    <property type="nucleotide sequence ID" value="NZ_JACXAI010000038.1"/>
</dbReference>
<dbReference type="EMBL" id="JACXAI010000038">
    <property type="protein sequence ID" value="MBD1382877.1"/>
    <property type="molecule type" value="Genomic_DNA"/>
</dbReference>
<evidence type="ECO:0000256" key="1">
    <source>
        <dbReference type="SAM" id="Phobius"/>
    </source>
</evidence>
<evidence type="ECO:0008006" key="4">
    <source>
        <dbReference type="Google" id="ProtNLM"/>
    </source>
</evidence>
<evidence type="ECO:0000313" key="3">
    <source>
        <dbReference type="Proteomes" id="UP000626844"/>
    </source>
</evidence>
<evidence type="ECO:0000313" key="2">
    <source>
        <dbReference type="EMBL" id="MBD1382877.1"/>
    </source>
</evidence>
<organism evidence="2 3">
    <name type="scientific">Metabacillus arenae</name>
    <dbReference type="NCBI Taxonomy" id="2771434"/>
    <lineage>
        <taxon>Bacteria</taxon>
        <taxon>Bacillati</taxon>
        <taxon>Bacillota</taxon>
        <taxon>Bacilli</taxon>
        <taxon>Bacillales</taxon>
        <taxon>Bacillaceae</taxon>
        <taxon>Metabacillus</taxon>
    </lineage>
</organism>
<feature type="transmembrane region" description="Helical" evidence="1">
    <location>
        <begin position="69"/>
        <end position="92"/>
    </location>
</feature>
<keyword evidence="1" id="KW-0472">Membrane</keyword>
<feature type="transmembrane region" description="Helical" evidence="1">
    <location>
        <begin position="323"/>
        <end position="346"/>
    </location>
</feature>
<protein>
    <recommendedName>
        <fullName evidence="4">DUF3995 domain-containing protein</fullName>
    </recommendedName>
</protein>
<feature type="transmembrane region" description="Helical" evidence="1">
    <location>
        <begin position="193"/>
        <end position="219"/>
    </location>
</feature>
<proteinExistence type="predicted"/>
<gene>
    <name evidence="2" type="ORF">IC621_21995</name>
</gene>
<accession>A0A926S044</accession>
<keyword evidence="3" id="KW-1185">Reference proteome</keyword>
<feature type="transmembrane region" description="Helical" evidence="1">
    <location>
        <begin position="277"/>
        <end position="303"/>
    </location>
</feature>
<comment type="caution">
    <text evidence="2">The sequence shown here is derived from an EMBL/GenBank/DDBJ whole genome shotgun (WGS) entry which is preliminary data.</text>
</comment>
<keyword evidence="1" id="KW-1133">Transmembrane helix</keyword>
<feature type="transmembrane region" description="Helical" evidence="1">
    <location>
        <begin position="104"/>
        <end position="136"/>
    </location>
</feature>
<dbReference type="AlphaFoldDB" id="A0A926S044"/>
<sequence length="361" mass="40124">MDSKTVMNSTSSQMEKNVGMGFKSWPSWIGRIAILWSVLYGAMHLYWLLGGAGYPFDASMDLFRAMVTYLPVKAASAVFVVLSILGIFIGIAMQMPRVRVFPKWLILTYAWGFAVSLLLFIPDISLIMVMAYAFLFKFDFNWMMFNQIICIMGALVWSFTAIAYQRTTSNACEHCGRTEDGKKILLVQWARPITYIAALAPLPYALSRFAWALGIPFGVDPKFLEDFSSVNPTHHITEWVFGSVCIGGGLLTLGLIQKWGEVFPSWFPIIGSRRVPILLAVIPASLVAIAVTAAGFVFTFAFFTVTLGLMPVDNIIVSQIWGAVGPMVFWVPWGAALGLAAVAYYYRRRGQCAHCRRSNPA</sequence>
<dbReference type="Proteomes" id="UP000626844">
    <property type="component" value="Unassembled WGS sequence"/>
</dbReference>